<protein>
    <submittedName>
        <fullName evidence="2">Uncharacterized protein</fullName>
    </submittedName>
</protein>
<dbReference type="Proteomes" id="UP000693970">
    <property type="component" value="Unassembled WGS sequence"/>
</dbReference>
<reference evidence="2" key="1">
    <citation type="journal article" date="2021" name="Sci. Rep.">
        <title>Diploid genomic architecture of Nitzschia inconspicua, an elite biomass production diatom.</title>
        <authorList>
            <person name="Oliver A."/>
            <person name="Podell S."/>
            <person name="Pinowska A."/>
            <person name="Traller J.C."/>
            <person name="Smith S.R."/>
            <person name="McClure R."/>
            <person name="Beliaev A."/>
            <person name="Bohutskyi P."/>
            <person name="Hill E.A."/>
            <person name="Rabines A."/>
            <person name="Zheng H."/>
            <person name="Allen L.Z."/>
            <person name="Kuo A."/>
            <person name="Grigoriev I.V."/>
            <person name="Allen A.E."/>
            <person name="Hazlebeck D."/>
            <person name="Allen E.E."/>
        </authorList>
    </citation>
    <scope>NUCLEOTIDE SEQUENCE</scope>
    <source>
        <strain evidence="2">Hildebrandi</strain>
    </source>
</reference>
<sequence length="319" mass="36851">MRLHNEQSMQYVHHMTREPCCGPTTWVSEDSHSLRTLLAKKSPERSRRKVISSHAVQSVQLSIGYSYNCLPWYYKKKVVFQIKELRKRLEYLIRDSQFGMTGRILPSTIPPQLRSSCRWDAVHSKKNMRIVCSEETNNQFDKSIALSQCMRPAEDKGKENNAVLANINKKRASILRVITNRRLNKGKQGDMSQQWSVRTKQQNQVPLPSSSYSTNTKTAASSWYVRPSHTNGKWKEPTYCSMEMISFDKETECFHRTEIAYPFQPPIIGSPSFSSDTKCGNNRTDDKGDIKIVNRRLAKKVQIRSASVNNIFKHSLIWD</sequence>
<reference evidence="2" key="2">
    <citation type="submission" date="2021-04" db="EMBL/GenBank/DDBJ databases">
        <authorList>
            <person name="Podell S."/>
        </authorList>
    </citation>
    <scope>NUCLEOTIDE SEQUENCE</scope>
    <source>
        <strain evidence="2">Hildebrandi</strain>
    </source>
</reference>
<gene>
    <name evidence="2" type="ORF">IV203_000101</name>
</gene>
<feature type="compositionally biased region" description="Polar residues" evidence="1">
    <location>
        <begin position="190"/>
        <end position="213"/>
    </location>
</feature>
<dbReference type="EMBL" id="JAGRRH010000015">
    <property type="protein sequence ID" value="KAG7355415.1"/>
    <property type="molecule type" value="Genomic_DNA"/>
</dbReference>
<proteinExistence type="predicted"/>
<dbReference type="OrthoDB" id="10679794at2759"/>
<dbReference type="AlphaFoldDB" id="A0A9K3L4C8"/>
<evidence type="ECO:0000256" key="1">
    <source>
        <dbReference type="SAM" id="MobiDB-lite"/>
    </source>
</evidence>
<feature type="region of interest" description="Disordered" evidence="1">
    <location>
        <begin position="185"/>
        <end position="213"/>
    </location>
</feature>
<organism evidence="2 3">
    <name type="scientific">Nitzschia inconspicua</name>
    <dbReference type="NCBI Taxonomy" id="303405"/>
    <lineage>
        <taxon>Eukaryota</taxon>
        <taxon>Sar</taxon>
        <taxon>Stramenopiles</taxon>
        <taxon>Ochrophyta</taxon>
        <taxon>Bacillariophyta</taxon>
        <taxon>Bacillariophyceae</taxon>
        <taxon>Bacillariophycidae</taxon>
        <taxon>Bacillariales</taxon>
        <taxon>Bacillariaceae</taxon>
        <taxon>Nitzschia</taxon>
    </lineage>
</organism>
<comment type="caution">
    <text evidence="2">The sequence shown here is derived from an EMBL/GenBank/DDBJ whole genome shotgun (WGS) entry which is preliminary data.</text>
</comment>
<evidence type="ECO:0000313" key="3">
    <source>
        <dbReference type="Proteomes" id="UP000693970"/>
    </source>
</evidence>
<evidence type="ECO:0000313" key="2">
    <source>
        <dbReference type="EMBL" id="KAG7355415.1"/>
    </source>
</evidence>
<name>A0A9K3L4C8_9STRA</name>
<keyword evidence="3" id="KW-1185">Reference proteome</keyword>
<accession>A0A9K3L4C8</accession>